<sequence>MAARIRVFREAAVREARRISTDDRVKIAEEAASEARAMAPVLDGDYRDGIDVRVDGDRVFLVDDDEEAIFKEYGTSTTPAHAAVTDAARSRGKYSGWKPRSRR</sequence>
<dbReference type="EMBL" id="QRCM01000001">
    <property type="protein sequence ID" value="TXG90691.1"/>
    <property type="molecule type" value="Genomic_DNA"/>
</dbReference>
<organism evidence="2 3">
    <name type="scientific">Rhodococcus rhodnii</name>
    <dbReference type="NCBI Taxonomy" id="38312"/>
    <lineage>
        <taxon>Bacteria</taxon>
        <taxon>Bacillati</taxon>
        <taxon>Actinomycetota</taxon>
        <taxon>Actinomycetes</taxon>
        <taxon>Mycobacteriales</taxon>
        <taxon>Nocardiaceae</taxon>
        <taxon>Rhodococcus</taxon>
    </lineage>
</organism>
<proteinExistence type="predicted"/>
<accession>A0A6P2CG35</accession>
<evidence type="ECO:0000256" key="1">
    <source>
        <dbReference type="SAM" id="MobiDB-lite"/>
    </source>
</evidence>
<dbReference type="Proteomes" id="UP000471120">
    <property type="component" value="Unassembled WGS sequence"/>
</dbReference>
<evidence type="ECO:0000313" key="3">
    <source>
        <dbReference type="Proteomes" id="UP000471120"/>
    </source>
</evidence>
<feature type="region of interest" description="Disordered" evidence="1">
    <location>
        <begin position="83"/>
        <end position="103"/>
    </location>
</feature>
<comment type="caution">
    <text evidence="2">The sequence shown here is derived from an EMBL/GenBank/DDBJ whole genome shotgun (WGS) entry which is preliminary data.</text>
</comment>
<dbReference type="RefSeq" id="WP_040772190.1">
    <property type="nucleotide sequence ID" value="NZ_QRCM01000001.1"/>
</dbReference>
<reference evidence="2 3" key="1">
    <citation type="submission" date="2018-07" db="EMBL/GenBank/DDBJ databases">
        <title>Genome sequence of Rhodococcus rhodnii ATCC 35071 from Rhodnius prolixus.</title>
        <authorList>
            <person name="Patel V."/>
            <person name="Vogel K.J."/>
        </authorList>
    </citation>
    <scope>NUCLEOTIDE SEQUENCE [LARGE SCALE GENOMIC DNA]</scope>
    <source>
        <strain evidence="2 3">ATCC 35071</strain>
    </source>
</reference>
<evidence type="ECO:0000313" key="2">
    <source>
        <dbReference type="EMBL" id="TXG90691.1"/>
    </source>
</evidence>
<name>A0A6P2CG35_9NOCA</name>
<gene>
    <name evidence="2" type="ORF">DW322_11270</name>
</gene>
<protein>
    <submittedName>
        <fullName evidence="2">HK97 gp10 family phage protein</fullName>
    </submittedName>
</protein>
<dbReference type="AlphaFoldDB" id="A0A6P2CG35"/>